<evidence type="ECO:0000256" key="3">
    <source>
        <dbReference type="ARBA" id="ARBA00022801"/>
    </source>
</evidence>
<dbReference type="Gene3D" id="3.90.70.10">
    <property type="entry name" value="Cysteine proteinases"/>
    <property type="match status" value="1"/>
</dbReference>
<keyword evidence="3" id="KW-0378">Hydrolase</keyword>
<dbReference type="PRINTS" id="PR00705">
    <property type="entry name" value="PAPAIN"/>
</dbReference>
<keyword evidence="6" id="KW-1015">Disulfide bond</keyword>
<evidence type="ECO:0000313" key="11">
    <source>
        <dbReference type="Proteomes" id="UP001235939"/>
    </source>
</evidence>
<dbReference type="Pfam" id="PF08246">
    <property type="entry name" value="Inhibitor_I29"/>
    <property type="match status" value="1"/>
</dbReference>
<accession>A0ABY6LM07</accession>
<keyword evidence="5" id="KW-0865">Zymogen</keyword>
<dbReference type="PROSITE" id="PS00139">
    <property type="entry name" value="THIOL_PROTEASE_CYS"/>
    <property type="match status" value="1"/>
</dbReference>
<keyword evidence="2" id="KW-0645">Protease</keyword>
<dbReference type="InterPro" id="IPR013128">
    <property type="entry name" value="Peptidase_C1A"/>
</dbReference>
<feature type="domain" description="Cathepsin propeptide inhibitor" evidence="9">
    <location>
        <begin position="29"/>
        <end position="88"/>
    </location>
</feature>
<dbReference type="CDD" id="cd02248">
    <property type="entry name" value="Peptidase_C1A"/>
    <property type="match status" value="1"/>
</dbReference>
<dbReference type="Pfam" id="PF00112">
    <property type="entry name" value="Peptidase_C1"/>
    <property type="match status" value="1"/>
</dbReference>
<dbReference type="SUPFAM" id="SSF54001">
    <property type="entry name" value="Cysteine proteinases"/>
    <property type="match status" value="1"/>
</dbReference>
<dbReference type="InterPro" id="IPR000169">
    <property type="entry name" value="Pept_cys_AS"/>
</dbReference>
<feature type="chain" id="PRO_5045150578" evidence="7">
    <location>
        <begin position="22"/>
        <end position="339"/>
    </location>
</feature>
<dbReference type="SMART" id="SM00645">
    <property type="entry name" value="Pept_C1"/>
    <property type="match status" value="1"/>
</dbReference>
<gene>
    <name evidence="10" type="ORF">LAZ67_19000713</name>
</gene>
<dbReference type="PROSITE" id="PS00639">
    <property type="entry name" value="THIOL_PROTEASE_HIS"/>
    <property type="match status" value="1"/>
</dbReference>
<evidence type="ECO:0000256" key="7">
    <source>
        <dbReference type="SAM" id="SignalP"/>
    </source>
</evidence>
<evidence type="ECO:0000256" key="2">
    <source>
        <dbReference type="ARBA" id="ARBA00022670"/>
    </source>
</evidence>
<evidence type="ECO:0000259" key="8">
    <source>
        <dbReference type="SMART" id="SM00645"/>
    </source>
</evidence>
<dbReference type="EMBL" id="CP092881">
    <property type="protein sequence ID" value="UYV80565.1"/>
    <property type="molecule type" value="Genomic_DNA"/>
</dbReference>
<reference evidence="10 11" key="1">
    <citation type="submission" date="2022-01" db="EMBL/GenBank/DDBJ databases">
        <title>A chromosomal length assembly of Cordylochernes scorpioides.</title>
        <authorList>
            <person name="Zeh D."/>
            <person name="Zeh J."/>
        </authorList>
    </citation>
    <scope>NUCLEOTIDE SEQUENCE [LARGE SCALE GENOMIC DNA]</scope>
    <source>
        <strain evidence="10">IN4F17</strain>
        <tissue evidence="10">Whole Body</tissue>
    </source>
</reference>
<feature type="signal peptide" evidence="7">
    <location>
        <begin position="1"/>
        <end position="21"/>
    </location>
</feature>
<name>A0ABY6LM07_9ARAC</name>
<keyword evidence="4" id="KW-0788">Thiol protease</keyword>
<dbReference type="InterPro" id="IPR000668">
    <property type="entry name" value="Peptidase_C1A_C"/>
</dbReference>
<protein>
    <submittedName>
        <fullName evidence="10">CTSS</fullName>
    </submittedName>
</protein>
<evidence type="ECO:0000256" key="6">
    <source>
        <dbReference type="ARBA" id="ARBA00023157"/>
    </source>
</evidence>
<evidence type="ECO:0000256" key="4">
    <source>
        <dbReference type="ARBA" id="ARBA00022807"/>
    </source>
</evidence>
<evidence type="ECO:0000256" key="5">
    <source>
        <dbReference type="ARBA" id="ARBA00023145"/>
    </source>
</evidence>
<dbReference type="SMART" id="SM00848">
    <property type="entry name" value="Inhibitor_I29"/>
    <property type="match status" value="1"/>
</dbReference>
<dbReference type="PANTHER" id="PTHR12411">
    <property type="entry name" value="CYSTEINE PROTEASE FAMILY C1-RELATED"/>
    <property type="match status" value="1"/>
</dbReference>
<keyword evidence="11" id="KW-1185">Reference proteome</keyword>
<organism evidence="10 11">
    <name type="scientific">Cordylochernes scorpioides</name>
    <dbReference type="NCBI Taxonomy" id="51811"/>
    <lineage>
        <taxon>Eukaryota</taxon>
        <taxon>Metazoa</taxon>
        <taxon>Ecdysozoa</taxon>
        <taxon>Arthropoda</taxon>
        <taxon>Chelicerata</taxon>
        <taxon>Arachnida</taxon>
        <taxon>Pseudoscorpiones</taxon>
        <taxon>Cheliferoidea</taxon>
        <taxon>Chernetidae</taxon>
        <taxon>Cordylochernes</taxon>
    </lineage>
</organism>
<dbReference type="InterPro" id="IPR013201">
    <property type="entry name" value="Prot_inhib_I29"/>
</dbReference>
<dbReference type="InterPro" id="IPR039417">
    <property type="entry name" value="Peptidase_C1A_papain-like"/>
</dbReference>
<evidence type="ECO:0000259" key="9">
    <source>
        <dbReference type="SMART" id="SM00848"/>
    </source>
</evidence>
<sequence length="339" mass="37886">MHGMCRMKIILLVLSASLCLAKPHGDHHWERFKAKHNRMYSGLEDLERKAIFEQNLHKIIHHNIEYDLGMHSYRLGVNKFCDMTEKEIANWKGLKMSPIFSTGPLFKSTPGIKLPDTVDWRTEGAVTPVKNQGDCGSCWAFSAVGSLEGHWKIKTGKLAELSVQNLVDCSRPQKNLGCKGGLITQAYDYVIQNKGIDTGESYPYEAKNAECRYNNATIGATCNNYIEIPKGDEEALKEATTKGPVSVGVLVLFSFQFYSGGILDSVDCLSNGDLNHGILVVGYGTENGKDYWLAKNRFKVTNQPYVYSWGTEWGENGYIRIVRHKNQCGIASMASYPIV</sequence>
<dbReference type="InterPro" id="IPR025660">
    <property type="entry name" value="Pept_his_AS"/>
</dbReference>
<feature type="domain" description="Peptidase C1A papain C-terminal" evidence="8">
    <location>
        <begin position="114"/>
        <end position="338"/>
    </location>
</feature>
<proteinExistence type="inferred from homology"/>
<comment type="similarity">
    <text evidence="1">Belongs to the peptidase C1 family.</text>
</comment>
<evidence type="ECO:0000313" key="10">
    <source>
        <dbReference type="EMBL" id="UYV80565.1"/>
    </source>
</evidence>
<keyword evidence="7" id="KW-0732">Signal</keyword>
<evidence type="ECO:0000256" key="1">
    <source>
        <dbReference type="ARBA" id="ARBA00008455"/>
    </source>
</evidence>
<dbReference type="InterPro" id="IPR038765">
    <property type="entry name" value="Papain-like_cys_pep_sf"/>
</dbReference>
<dbReference type="Proteomes" id="UP001235939">
    <property type="component" value="Chromosome 19"/>
</dbReference>